<organism evidence="3 4">
    <name type="scientific">Pseudobutyrivibrio xylanivorans DSM 14809</name>
    <dbReference type="NCBI Taxonomy" id="1123012"/>
    <lineage>
        <taxon>Bacteria</taxon>
        <taxon>Bacillati</taxon>
        <taxon>Bacillota</taxon>
        <taxon>Clostridia</taxon>
        <taxon>Lachnospirales</taxon>
        <taxon>Lachnospiraceae</taxon>
        <taxon>Pseudobutyrivibrio</taxon>
    </lineage>
</organism>
<dbReference type="PROSITE" id="PS50901">
    <property type="entry name" value="FTSK"/>
    <property type="match status" value="1"/>
</dbReference>
<dbReference type="InterPro" id="IPR027417">
    <property type="entry name" value="P-loop_NTPase"/>
</dbReference>
<evidence type="ECO:0000259" key="2">
    <source>
        <dbReference type="PROSITE" id="PS50901"/>
    </source>
</evidence>
<dbReference type="InterPro" id="IPR002543">
    <property type="entry name" value="FtsK_dom"/>
</dbReference>
<dbReference type="GO" id="GO:0005524">
    <property type="term" value="F:ATP binding"/>
    <property type="evidence" value="ECO:0007669"/>
    <property type="project" value="UniProtKB-UniRule"/>
</dbReference>
<dbReference type="GO" id="GO:0003677">
    <property type="term" value="F:DNA binding"/>
    <property type="evidence" value="ECO:0007669"/>
    <property type="project" value="InterPro"/>
</dbReference>
<feature type="domain" description="FtsK" evidence="2">
    <location>
        <begin position="22"/>
        <end position="197"/>
    </location>
</feature>
<protein>
    <recommendedName>
        <fullName evidence="2">FtsK domain-containing protein</fullName>
    </recommendedName>
</protein>
<dbReference type="AlphaFoldDB" id="A0A1M6K7H9"/>
<feature type="binding site" evidence="1">
    <location>
        <begin position="41"/>
        <end position="48"/>
    </location>
    <ligand>
        <name>ATP</name>
        <dbReference type="ChEBI" id="CHEBI:30616"/>
    </ligand>
</feature>
<dbReference type="Gene3D" id="3.40.50.300">
    <property type="entry name" value="P-loop containing nucleotide triphosphate hydrolases"/>
    <property type="match status" value="1"/>
</dbReference>
<evidence type="ECO:0000256" key="1">
    <source>
        <dbReference type="PROSITE-ProRule" id="PRU00289"/>
    </source>
</evidence>
<keyword evidence="4" id="KW-1185">Reference proteome</keyword>
<evidence type="ECO:0000313" key="4">
    <source>
        <dbReference type="Proteomes" id="UP000184185"/>
    </source>
</evidence>
<gene>
    <name evidence="3" type="ORF">SAMN02745725_02791</name>
</gene>
<dbReference type="SUPFAM" id="SSF52540">
    <property type="entry name" value="P-loop containing nucleoside triphosphate hydrolases"/>
    <property type="match status" value="1"/>
</dbReference>
<evidence type="ECO:0000313" key="3">
    <source>
        <dbReference type="EMBL" id="SHJ54905.1"/>
    </source>
</evidence>
<sequence length="251" mass="28498">MKASDRLLIGYDYDAWYGYSEKIPVSVDASTKNNTQTLICGMSGSGKSYLTNQYLARICLYGGKESKVYFADFKQDDSFKHLRECPRYYPYDKTIDALDEVYDIMHKRQCGEDESRNFITLVWDEYMANILALLGTEKKKAEAVMHKVSEILMLGRSLAVRLVIACQRPDATAFPTGSRLNFGVIIIVGASHESIYSMLMPKELSEKVGNREFHTGEGVLLWQGAELKFIKVPVIRDERKMNAICVEGLTR</sequence>
<dbReference type="EMBL" id="FQYQ01000028">
    <property type="protein sequence ID" value="SHJ54905.1"/>
    <property type="molecule type" value="Genomic_DNA"/>
</dbReference>
<reference evidence="3 4" key="1">
    <citation type="submission" date="2016-11" db="EMBL/GenBank/DDBJ databases">
        <authorList>
            <person name="Jaros S."/>
            <person name="Januszkiewicz K."/>
            <person name="Wedrychowicz H."/>
        </authorList>
    </citation>
    <scope>NUCLEOTIDE SEQUENCE [LARGE SCALE GENOMIC DNA]</scope>
    <source>
        <strain evidence="3 4">DSM 14809</strain>
    </source>
</reference>
<keyword evidence="1" id="KW-0067">ATP-binding</keyword>
<accession>A0A1M6K7H9</accession>
<proteinExistence type="predicted"/>
<name>A0A1M6K7H9_PSEXY</name>
<dbReference type="Proteomes" id="UP000184185">
    <property type="component" value="Unassembled WGS sequence"/>
</dbReference>
<dbReference type="OrthoDB" id="9807790at2"/>
<keyword evidence="1" id="KW-0547">Nucleotide-binding</keyword>